<dbReference type="CDD" id="cd00082">
    <property type="entry name" value="HisKA"/>
    <property type="match status" value="1"/>
</dbReference>
<accession>A0ABZ0QL13</accession>
<dbReference type="PANTHER" id="PTHR43065">
    <property type="entry name" value="SENSOR HISTIDINE KINASE"/>
    <property type="match status" value="1"/>
</dbReference>
<dbReference type="PANTHER" id="PTHR43065:SF47">
    <property type="match status" value="1"/>
</dbReference>
<keyword evidence="12" id="KW-1185">Reference proteome</keyword>
<evidence type="ECO:0000256" key="4">
    <source>
        <dbReference type="ARBA" id="ARBA00012438"/>
    </source>
</evidence>
<dbReference type="Gene3D" id="1.10.287.130">
    <property type="match status" value="1"/>
</dbReference>
<evidence type="ECO:0000256" key="5">
    <source>
        <dbReference type="ARBA" id="ARBA00022475"/>
    </source>
</evidence>
<dbReference type="Proteomes" id="UP001304071">
    <property type="component" value="Chromosome 2"/>
</dbReference>
<evidence type="ECO:0000313" key="11">
    <source>
        <dbReference type="EMBL" id="WPC76098.1"/>
    </source>
</evidence>
<dbReference type="SUPFAM" id="SSF103190">
    <property type="entry name" value="Sensory domain-like"/>
    <property type="match status" value="2"/>
</dbReference>
<evidence type="ECO:0000256" key="9">
    <source>
        <dbReference type="SAM" id="Phobius"/>
    </source>
</evidence>
<dbReference type="EC" id="2.7.13.3" evidence="4"/>
<evidence type="ECO:0000259" key="10">
    <source>
        <dbReference type="PROSITE" id="PS50109"/>
    </source>
</evidence>
<dbReference type="InterPro" id="IPR029151">
    <property type="entry name" value="Sensor-like_sf"/>
</dbReference>
<evidence type="ECO:0000256" key="7">
    <source>
        <dbReference type="ARBA" id="ARBA00022692"/>
    </source>
</evidence>
<evidence type="ECO:0000256" key="6">
    <source>
        <dbReference type="ARBA" id="ARBA00022553"/>
    </source>
</evidence>
<evidence type="ECO:0000256" key="8">
    <source>
        <dbReference type="ARBA" id="ARBA00022989"/>
    </source>
</evidence>
<dbReference type="Pfam" id="PF00512">
    <property type="entry name" value="HisKA"/>
    <property type="match status" value="1"/>
</dbReference>
<evidence type="ECO:0000256" key="2">
    <source>
        <dbReference type="ARBA" id="ARBA00004533"/>
    </source>
</evidence>
<keyword evidence="5" id="KW-1003">Cell membrane</keyword>
<sequence length="640" mass="72206">MMQVDMRAKPYTRIYTFMLFIMALVVSFILGWMVYKINVNKYIDSIVQVQQKDVTQSLLIFSHEIKGMEDTIKLLHDSPSMRSSLAEHSPLNRKLAEATFVSFIKTFDPLMQVRWLDDQGKEQVRVDGNGSQIVVIPVKDLQDKKDRYYFSEGIQSPKGNVYLSALDLNVERGKIEVPHRPTIRVTYRSDVNDDLKPGLFILNYDIGSLLNSLRKFNNEKVQLEIVDRRGYWIMNPNPSLEWGADLGNRENNIKLIHPDIWHQIQVTDINPQEDIGRIDSTSGLVTYKCADISQGFSYNQSTQNANLCFIAKTPAAIITEQQRTIAIPAILMSLLLFICSSWIIYRERQMGATLIKVNQKLADDKVLLEQSEQETKTLLKQQQLLQEDLIESGKLSALGMMVAGVAHELNTPLGAAIMAASTMRKEHHLLNESFVNGLTKEALQRYIESTKTGLDLVESNQQRAAQLVRSFKRLAIDRATEEIVPFQLDQVIDDLMKTLHHRLKGARVNVVLDLEPIEMLGIPGILSQVLQNLVVNAITHAFVPEIGGKLSISAHVVENQVVLKVADDGKGIGSNLVSKIFEPFVTSNRSQGNTGLGMHFVHQWVTRTLQGTIKVETQLHKGTTFIISMPQKIELSLPED</sequence>
<feature type="transmembrane region" description="Helical" evidence="9">
    <location>
        <begin position="12"/>
        <end position="35"/>
    </location>
</feature>
<feature type="domain" description="Histidine kinase" evidence="10">
    <location>
        <begin position="404"/>
        <end position="633"/>
    </location>
</feature>
<dbReference type="InterPro" id="IPR048760">
    <property type="entry name" value="VP0354-like_sensor_dom"/>
</dbReference>
<dbReference type="InterPro" id="IPR003594">
    <property type="entry name" value="HATPase_dom"/>
</dbReference>
<keyword evidence="11" id="KW-0418">Kinase</keyword>
<dbReference type="SUPFAM" id="SSF55874">
    <property type="entry name" value="ATPase domain of HSP90 chaperone/DNA topoisomerase II/histidine kinase"/>
    <property type="match status" value="1"/>
</dbReference>
<proteinExistence type="predicted"/>
<dbReference type="InterPro" id="IPR005467">
    <property type="entry name" value="His_kinase_dom"/>
</dbReference>
<dbReference type="Gene3D" id="3.30.450.20">
    <property type="entry name" value="PAS domain"/>
    <property type="match status" value="2"/>
</dbReference>
<dbReference type="Pfam" id="PF21623">
    <property type="entry name" value="HK_sensor_dom_bact"/>
    <property type="match status" value="1"/>
</dbReference>
<keyword evidence="6" id="KW-0597">Phosphoprotein</keyword>
<dbReference type="Gene3D" id="3.30.565.10">
    <property type="entry name" value="Histidine kinase-like ATPase, C-terminal domain"/>
    <property type="match status" value="1"/>
</dbReference>
<dbReference type="PROSITE" id="PS50109">
    <property type="entry name" value="HIS_KIN"/>
    <property type="match status" value="1"/>
</dbReference>
<dbReference type="SUPFAM" id="SSF47384">
    <property type="entry name" value="Homodimeric domain of signal transducing histidine kinase"/>
    <property type="match status" value="1"/>
</dbReference>
<reference evidence="11 12" key="1">
    <citation type="submission" date="2023-11" db="EMBL/GenBank/DDBJ databases">
        <title>Plant-associative lifestyle of Vibrio porteresiae and its evolutionary dynamics.</title>
        <authorList>
            <person name="Rameshkumar N."/>
            <person name="Kirti K."/>
        </authorList>
    </citation>
    <scope>NUCLEOTIDE SEQUENCE [LARGE SCALE GENOMIC DNA]</scope>
    <source>
        <strain evidence="11 12">MSSRF30</strain>
    </source>
</reference>
<evidence type="ECO:0000256" key="1">
    <source>
        <dbReference type="ARBA" id="ARBA00000085"/>
    </source>
</evidence>
<evidence type="ECO:0000256" key="3">
    <source>
        <dbReference type="ARBA" id="ARBA00004651"/>
    </source>
</evidence>
<gene>
    <name evidence="11" type="ORF">R8Z52_24620</name>
</gene>
<organism evidence="11 12">
    <name type="scientific">Vibrio porteresiae DSM 19223</name>
    <dbReference type="NCBI Taxonomy" id="1123496"/>
    <lineage>
        <taxon>Bacteria</taxon>
        <taxon>Pseudomonadati</taxon>
        <taxon>Pseudomonadota</taxon>
        <taxon>Gammaproteobacteria</taxon>
        <taxon>Vibrionales</taxon>
        <taxon>Vibrionaceae</taxon>
        <taxon>Vibrio</taxon>
    </lineage>
</organism>
<keyword evidence="11" id="KW-0808">Transferase</keyword>
<dbReference type="PRINTS" id="PR00344">
    <property type="entry name" value="BCTRLSENSOR"/>
</dbReference>
<keyword evidence="9" id="KW-0472">Membrane</keyword>
<keyword evidence="7 9" id="KW-0812">Transmembrane</keyword>
<protein>
    <recommendedName>
        <fullName evidence="4">histidine kinase</fullName>
        <ecNumber evidence="4">2.7.13.3</ecNumber>
    </recommendedName>
</protein>
<dbReference type="GO" id="GO:0016301">
    <property type="term" value="F:kinase activity"/>
    <property type="evidence" value="ECO:0007669"/>
    <property type="project" value="UniProtKB-KW"/>
</dbReference>
<dbReference type="CDD" id="cd00075">
    <property type="entry name" value="HATPase"/>
    <property type="match status" value="1"/>
</dbReference>
<name>A0ABZ0QL13_9VIBR</name>
<evidence type="ECO:0000313" key="12">
    <source>
        <dbReference type="Proteomes" id="UP001304071"/>
    </source>
</evidence>
<dbReference type="InterPro" id="IPR036097">
    <property type="entry name" value="HisK_dim/P_sf"/>
</dbReference>
<comment type="subcellular location">
    <subcellularLocation>
        <location evidence="2">Cell inner membrane</location>
    </subcellularLocation>
    <subcellularLocation>
        <location evidence="3">Cell membrane</location>
        <topology evidence="3">Multi-pass membrane protein</topology>
    </subcellularLocation>
</comment>
<dbReference type="SMART" id="SM00387">
    <property type="entry name" value="HATPase_c"/>
    <property type="match status" value="1"/>
</dbReference>
<dbReference type="InterPro" id="IPR036890">
    <property type="entry name" value="HATPase_C_sf"/>
</dbReference>
<dbReference type="InterPro" id="IPR003661">
    <property type="entry name" value="HisK_dim/P_dom"/>
</dbReference>
<comment type="catalytic activity">
    <reaction evidence="1">
        <text>ATP + protein L-histidine = ADP + protein N-phospho-L-histidine.</text>
        <dbReference type="EC" id="2.7.13.3"/>
    </reaction>
</comment>
<dbReference type="RefSeq" id="WP_261896491.1">
    <property type="nucleotide sequence ID" value="NZ_AP024896.1"/>
</dbReference>
<keyword evidence="8 9" id="KW-1133">Transmembrane helix</keyword>
<dbReference type="InterPro" id="IPR004358">
    <property type="entry name" value="Sig_transdc_His_kin-like_C"/>
</dbReference>
<dbReference type="SMART" id="SM00388">
    <property type="entry name" value="HisKA"/>
    <property type="match status" value="1"/>
</dbReference>
<dbReference type="EMBL" id="CP138204">
    <property type="protein sequence ID" value="WPC76098.1"/>
    <property type="molecule type" value="Genomic_DNA"/>
</dbReference>
<dbReference type="Pfam" id="PF02518">
    <property type="entry name" value="HATPase_c"/>
    <property type="match status" value="1"/>
</dbReference>